<dbReference type="PIRSF" id="PIRSF016578">
    <property type="entry name" value="HsaA"/>
    <property type="match status" value="1"/>
</dbReference>
<protein>
    <submittedName>
        <fullName evidence="3">Acyl-CoA dehydrogenase family protein</fullName>
    </submittedName>
</protein>
<dbReference type="InterPro" id="IPR036250">
    <property type="entry name" value="AcylCo_DH-like_C"/>
</dbReference>
<evidence type="ECO:0000259" key="2">
    <source>
        <dbReference type="Pfam" id="PF08028"/>
    </source>
</evidence>
<dbReference type="InterPro" id="IPR046373">
    <property type="entry name" value="Acyl-CoA_Oxase/DH_mid-dom_sf"/>
</dbReference>
<dbReference type="EMBL" id="CP142149">
    <property type="protein sequence ID" value="WSE26192.1"/>
    <property type="molecule type" value="Genomic_DNA"/>
</dbReference>
<gene>
    <name evidence="3" type="ORF">VSH64_25290</name>
</gene>
<dbReference type="InterPro" id="IPR009100">
    <property type="entry name" value="AcylCoA_DH/oxidase_NM_dom_sf"/>
</dbReference>
<dbReference type="SUPFAM" id="SSF47203">
    <property type="entry name" value="Acyl-CoA dehydrogenase C-terminal domain-like"/>
    <property type="match status" value="1"/>
</dbReference>
<dbReference type="Gene3D" id="2.40.110.10">
    <property type="entry name" value="Butyryl-CoA Dehydrogenase, subunit A, domain 2"/>
    <property type="match status" value="1"/>
</dbReference>
<accession>A0ABZ1HXB5</accession>
<organism evidence="3 4">
    <name type="scientific">Amycolatopsis rhabdoformis</name>
    <dbReference type="NCBI Taxonomy" id="1448059"/>
    <lineage>
        <taxon>Bacteria</taxon>
        <taxon>Bacillati</taxon>
        <taxon>Actinomycetota</taxon>
        <taxon>Actinomycetes</taxon>
        <taxon>Pseudonocardiales</taxon>
        <taxon>Pseudonocardiaceae</taxon>
        <taxon>Amycolatopsis</taxon>
    </lineage>
</organism>
<keyword evidence="4" id="KW-1185">Reference proteome</keyword>
<evidence type="ECO:0000313" key="4">
    <source>
        <dbReference type="Proteomes" id="UP001330812"/>
    </source>
</evidence>
<dbReference type="InterPro" id="IPR037069">
    <property type="entry name" value="AcylCoA_DH/ox_N_sf"/>
</dbReference>
<dbReference type="InterPro" id="IPR013107">
    <property type="entry name" value="Acyl-CoA_DH_C"/>
</dbReference>
<dbReference type="Gene3D" id="1.20.140.10">
    <property type="entry name" value="Butyryl-CoA Dehydrogenase, subunit A, domain 3"/>
    <property type="match status" value="1"/>
</dbReference>
<proteinExistence type="predicted"/>
<sequence>MTAHQRSPGVREPATSVDELVARARALVPMLSSRAEQTERDRRVSPETIDALREAELFKLMQPRRFGGFELGFDALVDIDLELAQGCGSSAWCASLGMVHQWFTALFPLPAQEEVWADPGTIVAGSYMPAGRAEAAPGGFEVSGRWSFTSNCDNSGFFLLGTMFPADGAAPRAGFSLVPRADLTIIDDWHTVGLAGTGSKSVAIEEPVFVPEHRHVLVENLATGTAPGFAVSGNPVHTLPLLSVLPACLVSPALGMVDGAVRDFLDWIGERKTTGAVSGGGASMAQFAHVQSRIAEATASLDAAKLLLRRDLADAAFLVSAGEEMSLATRFRNRRDHGFAVQLAVRAASGLFDAVGGRGLHMSSSIQRAWRDVNAVARHASLNWDAISTMYGQHRFGLEPRGQF</sequence>
<dbReference type="Proteomes" id="UP001330812">
    <property type="component" value="Chromosome"/>
</dbReference>
<dbReference type="SUPFAM" id="SSF56645">
    <property type="entry name" value="Acyl-CoA dehydrogenase NM domain-like"/>
    <property type="match status" value="1"/>
</dbReference>
<dbReference type="RefSeq" id="WP_326565160.1">
    <property type="nucleotide sequence ID" value="NZ_CP142149.1"/>
</dbReference>
<evidence type="ECO:0000313" key="3">
    <source>
        <dbReference type="EMBL" id="WSE26192.1"/>
    </source>
</evidence>
<feature type="domain" description="Acyl-CoA dehydrogenase C-terminal" evidence="2">
    <location>
        <begin position="248"/>
        <end position="384"/>
    </location>
</feature>
<keyword evidence="1" id="KW-0560">Oxidoreductase</keyword>
<dbReference type="Gene3D" id="1.10.540.10">
    <property type="entry name" value="Acyl-CoA dehydrogenase/oxidase, N-terminal domain"/>
    <property type="match status" value="1"/>
</dbReference>
<reference evidence="3 4" key="1">
    <citation type="journal article" date="2015" name="Int. J. Syst. Evol. Microbiol.">
        <title>Amycolatopsis rhabdoformis sp. nov., an actinomycete isolated from a tropical forest soil.</title>
        <authorList>
            <person name="Souza W.R."/>
            <person name="Silva R.E."/>
            <person name="Goodfellow M."/>
            <person name="Busarakam K."/>
            <person name="Figueiro F.S."/>
            <person name="Ferreira D."/>
            <person name="Rodrigues-Filho E."/>
            <person name="Moraes L.A.B."/>
            <person name="Zucchi T.D."/>
        </authorList>
    </citation>
    <scope>NUCLEOTIDE SEQUENCE [LARGE SCALE GENOMIC DNA]</scope>
    <source>
        <strain evidence="3 4">NCIMB 14900</strain>
    </source>
</reference>
<name>A0ABZ1HXB5_9PSEU</name>
<dbReference type="Pfam" id="PF08028">
    <property type="entry name" value="Acyl-CoA_dh_2"/>
    <property type="match status" value="1"/>
</dbReference>
<evidence type="ECO:0000256" key="1">
    <source>
        <dbReference type="ARBA" id="ARBA00023002"/>
    </source>
</evidence>